<dbReference type="AlphaFoldDB" id="A0A0A0E7L5"/>
<comment type="caution">
    <text evidence="1">The sequence shown here is derived from an EMBL/GenBank/DDBJ whole genome shotgun (WGS) entry which is preliminary data.</text>
</comment>
<gene>
    <name evidence="1" type="ORF">ATO9_20260</name>
</gene>
<dbReference type="Proteomes" id="UP000030004">
    <property type="component" value="Unassembled WGS sequence"/>
</dbReference>
<dbReference type="STRING" id="1461694.ATO9_20260"/>
<evidence type="ECO:0000313" key="1">
    <source>
        <dbReference type="EMBL" id="KGM47006.1"/>
    </source>
</evidence>
<dbReference type="eggNOG" id="ENOG5032BAX">
    <property type="taxonomic scope" value="Bacteria"/>
</dbReference>
<protein>
    <submittedName>
        <fullName evidence="1">Uncharacterized protein</fullName>
    </submittedName>
</protein>
<organism evidence="1 2">
    <name type="scientific">Pseudooceanicola atlanticus</name>
    <dbReference type="NCBI Taxonomy" id="1461694"/>
    <lineage>
        <taxon>Bacteria</taxon>
        <taxon>Pseudomonadati</taxon>
        <taxon>Pseudomonadota</taxon>
        <taxon>Alphaproteobacteria</taxon>
        <taxon>Rhodobacterales</taxon>
        <taxon>Paracoccaceae</taxon>
        <taxon>Pseudooceanicola</taxon>
    </lineage>
</organism>
<dbReference type="EMBL" id="AQQX01000015">
    <property type="protein sequence ID" value="KGM47006.1"/>
    <property type="molecule type" value="Genomic_DNA"/>
</dbReference>
<name>A0A0A0E7L5_9RHOB</name>
<sequence length="89" mass="10210">MPRKKHTSKEIEAVIQELEELGWDLIEGKGHAWRILRCPANDKDCRCGEFCQMSVWSTPKNPQQFAKRIRQKALACVKLQKNDEGNADG</sequence>
<reference evidence="1 2" key="1">
    <citation type="journal article" date="2015" name="Antonie Van Leeuwenhoek">
        <title>Pseudooceanicola atlanticus gen. nov. sp. nov., isolated from surface seawater of the Atlantic Ocean and reclassification of Oceanicola batsensis, Oceanicola marinus, Oceanicola nitratireducens, Oceanicola nanhaiensis, Oceanicola antarcticus and Oceanicola flagellatus, as Pseudooceanicola batsensis comb. nov., Pseudooceanicola marinus comb. nov., Pseudooceanicola nitratireducens comb. nov., Pseudooceanicola nanhaiensis comb. nov., Pseudooceanicola antarcticus comb. nov., and Pseudooceanicola flagellatus comb. nov.</title>
        <authorList>
            <person name="Lai Q."/>
            <person name="Li G."/>
            <person name="Liu X."/>
            <person name="Du Y."/>
            <person name="Sun F."/>
            <person name="Shao Z."/>
        </authorList>
    </citation>
    <scope>NUCLEOTIDE SEQUENCE [LARGE SCALE GENOMIC DNA]</scope>
    <source>
        <strain evidence="1 2">22II-s11g</strain>
    </source>
</reference>
<evidence type="ECO:0000313" key="2">
    <source>
        <dbReference type="Proteomes" id="UP000030004"/>
    </source>
</evidence>
<proteinExistence type="predicted"/>
<accession>A0A0A0E7L5</accession>
<keyword evidence="2" id="KW-1185">Reference proteome</keyword>